<protein>
    <submittedName>
        <fullName evidence="4">MerR family transcriptional regulator</fullName>
    </submittedName>
</protein>
<name>A0ABQ2KTU4_9BACL</name>
<dbReference type="InterPro" id="IPR009061">
    <property type="entry name" value="DNA-bd_dom_put_sf"/>
</dbReference>
<feature type="coiled-coil region" evidence="2">
    <location>
        <begin position="59"/>
        <end position="102"/>
    </location>
</feature>
<dbReference type="PRINTS" id="PR00040">
    <property type="entry name" value="HTHMERR"/>
</dbReference>
<dbReference type="PANTHER" id="PTHR30204:SF95">
    <property type="entry name" value="HTH-TYPE TRANSCRIPTIONAL REGULATOR CUER"/>
    <property type="match status" value="1"/>
</dbReference>
<keyword evidence="1" id="KW-0238">DNA-binding</keyword>
<dbReference type="Proteomes" id="UP000606653">
    <property type="component" value="Unassembled WGS sequence"/>
</dbReference>
<dbReference type="RefSeq" id="WP_018975220.1">
    <property type="nucleotide sequence ID" value="NZ_BMLN01000001.1"/>
</dbReference>
<dbReference type="PANTHER" id="PTHR30204">
    <property type="entry name" value="REDOX-CYCLING DRUG-SENSING TRANSCRIPTIONAL ACTIVATOR SOXR"/>
    <property type="match status" value="1"/>
</dbReference>
<dbReference type="EMBL" id="BMLN01000001">
    <property type="protein sequence ID" value="GGN91294.1"/>
    <property type="molecule type" value="Genomic_DNA"/>
</dbReference>
<dbReference type="PROSITE" id="PS50937">
    <property type="entry name" value="HTH_MERR_2"/>
    <property type="match status" value="1"/>
</dbReference>
<evidence type="ECO:0000313" key="5">
    <source>
        <dbReference type="Proteomes" id="UP000606653"/>
    </source>
</evidence>
<reference evidence="5" key="1">
    <citation type="journal article" date="2019" name="Int. J. Syst. Evol. Microbiol.">
        <title>The Global Catalogue of Microorganisms (GCM) 10K type strain sequencing project: providing services to taxonomists for standard genome sequencing and annotation.</title>
        <authorList>
            <consortium name="The Broad Institute Genomics Platform"/>
            <consortium name="The Broad Institute Genome Sequencing Center for Infectious Disease"/>
            <person name="Wu L."/>
            <person name="Ma J."/>
        </authorList>
    </citation>
    <scope>NUCLEOTIDE SEQUENCE [LARGE SCALE GENOMIC DNA]</scope>
    <source>
        <strain evidence="5">CGMCC 1.6964</strain>
    </source>
</reference>
<organism evidence="4 5">
    <name type="scientific">Saccharibacillus kuerlensis</name>
    <dbReference type="NCBI Taxonomy" id="459527"/>
    <lineage>
        <taxon>Bacteria</taxon>
        <taxon>Bacillati</taxon>
        <taxon>Bacillota</taxon>
        <taxon>Bacilli</taxon>
        <taxon>Bacillales</taxon>
        <taxon>Paenibacillaceae</taxon>
        <taxon>Saccharibacillus</taxon>
    </lineage>
</organism>
<accession>A0ABQ2KTU4</accession>
<dbReference type="Gene3D" id="1.10.1660.10">
    <property type="match status" value="1"/>
</dbReference>
<keyword evidence="2" id="KW-0175">Coiled coil</keyword>
<dbReference type="SUPFAM" id="SSF46955">
    <property type="entry name" value="Putative DNA-binding domain"/>
    <property type="match status" value="1"/>
</dbReference>
<sequence>MGDTKLFRIGELAKAAGTSERTIDYYTKLGLIRPQDRSMTNYRLYGPETLLRLKRIHELKNEKFTLEEIRERLDKWSEATGDERVSEKLTALETHLAQVEKELKELQPLLQDLDPAQAKKTFSQLVPQGIACMEAIKLLLGQNPMM</sequence>
<proteinExistence type="predicted"/>
<evidence type="ECO:0000256" key="2">
    <source>
        <dbReference type="SAM" id="Coils"/>
    </source>
</evidence>
<evidence type="ECO:0000256" key="1">
    <source>
        <dbReference type="ARBA" id="ARBA00023125"/>
    </source>
</evidence>
<dbReference type="InterPro" id="IPR047057">
    <property type="entry name" value="MerR_fam"/>
</dbReference>
<dbReference type="InterPro" id="IPR000551">
    <property type="entry name" value="MerR-type_HTH_dom"/>
</dbReference>
<feature type="domain" description="HTH merR-type" evidence="3">
    <location>
        <begin position="6"/>
        <end position="75"/>
    </location>
</feature>
<dbReference type="Pfam" id="PF13411">
    <property type="entry name" value="MerR_1"/>
    <property type="match status" value="1"/>
</dbReference>
<dbReference type="SMART" id="SM00422">
    <property type="entry name" value="HTH_MERR"/>
    <property type="match status" value="1"/>
</dbReference>
<comment type="caution">
    <text evidence="4">The sequence shown here is derived from an EMBL/GenBank/DDBJ whole genome shotgun (WGS) entry which is preliminary data.</text>
</comment>
<evidence type="ECO:0000259" key="3">
    <source>
        <dbReference type="PROSITE" id="PS50937"/>
    </source>
</evidence>
<gene>
    <name evidence="4" type="ORF">GCM10010969_02820</name>
</gene>
<evidence type="ECO:0000313" key="4">
    <source>
        <dbReference type="EMBL" id="GGN91294.1"/>
    </source>
</evidence>
<keyword evidence="5" id="KW-1185">Reference proteome</keyword>